<sequence>MLHRDGRIVGVSKSFPTHSEAMELLRIQSAESGPEDIMNTVRRALRNSSTVWKLSRYLFNDIPICCYMTCPNCDPVSPMLGPWGSYGSDLLQKGLYKLWIRSLLKKELRRPYVGFTKDAVYSNEMAIFITTPDWYGDMLRRQTAFPNVENIIERGTEMTICELAKGLFNEAEAAAKKQPMEKDRPGGSELFNLLF</sequence>
<gene>
    <name evidence="1" type="ORF">PCON_04096</name>
</gene>
<organism evidence="1 2">
    <name type="scientific">Pyronema omphalodes (strain CBS 100304)</name>
    <name type="common">Pyronema confluens</name>
    <dbReference type="NCBI Taxonomy" id="1076935"/>
    <lineage>
        <taxon>Eukaryota</taxon>
        <taxon>Fungi</taxon>
        <taxon>Dikarya</taxon>
        <taxon>Ascomycota</taxon>
        <taxon>Pezizomycotina</taxon>
        <taxon>Pezizomycetes</taxon>
        <taxon>Pezizales</taxon>
        <taxon>Pyronemataceae</taxon>
        <taxon>Pyronema</taxon>
    </lineage>
</organism>
<evidence type="ECO:0000313" key="2">
    <source>
        <dbReference type="Proteomes" id="UP000018144"/>
    </source>
</evidence>
<evidence type="ECO:0000313" key="1">
    <source>
        <dbReference type="EMBL" id="CCX04956.1"/>
    </source>
</evidence>
<accession>U4KVK3</accession>
<protein>
    <submittedName>
        <fullName evidence="1">Uncharacterized protein</fullName>
    </submittedName>
</protein>
<keyword evidence="2" id="KW-1185">Reference proteome</keyword>
<name>U4KVK3_PYROM</name>
<dbReference type="EMBL" id="HF935221">
    <property type="protein sequence ID" value="CCX04956.1"/>
    <property type="molecule type" value="Genomic_DNA"/>
</dbReference>
<reference evidence="1 2" key="1">
    <citation type="journal article" date="2013" name="PLoS Genet.">
        <title>The genome and development-dependent transcriptomes of Pyronema confluens: a window into fungal evolution.</title>
        <authorList>
            <person name="Traeger S."/>
            <person name="Altegoer F."/>
            <person name="Freitag M."/>
            <person name="Gabaldon T."/>
            <person name="Kempken F."/>
            <person name="Kumar A."/>
            <person name="Marcet-Houben M."/>
            <person name="Poggeler S."/>
            <person name="Stajich J.E."/>
            <person name="Nowrousian M."/>
        </authorList>
    </citation>
    <scope>NUCLEOTIDE SEQUENCE [LARGE SCALE GENOMIC DNA]</scope>
    <source>
        <strain evidence="2">CBS 100304</strain>
        <tissue evidence="1">Vegetative mycelium</tissue>
    </source>
</reference>
<dbReference type="OrthoDB" id="5445891at2759"/>
<proteinExistence type="predicted"/>
<dbReference type="Proteomes" id="UP000018144">
    <property type="component" value="Unassembled WGS sequence"/>
</dbReference>
<dbReference type="AlphaFoldDB" id="U4KVK3"/>